<gene>
    <name evidence="1" type="ORF">U732_2874</name>
</gene>
<dbReference type="RefSeq" id="WP_039631176.1">
    <property type="nucleotide sequence ID" value="NZ_AYSO01000014.1"/>
</dbReference>
<organism evidence="1 2">
    <name type="scientific">Clostridium argentinense CDC 2741</name>
    <dbReference type="NCBI Taxonomy" id="1418104"/>
    <lineage>
        <taxon>Bacteria</taxon>
        <taxon>Bacillati</taxon>
        <taxon>Bacillota</taxon>
        <taxon>Clostridia</taxon>
        <taxon>Eubacteriales</taxon>
        <taxon>Clostridiaceae</taxon>
        <taxon>Clostridium</taxon>
    </lineage>
</organism>
<name>A0A0C1UK68_9CLOT</name>
<dbReference type="AlphaFoldDB" id="A0A0C1UK68"/>
<evidence type="ECO:0000313" key="1">
    <source>
        <dbReference type="EMBL" id="KIE47680.1"/>
    </source>
</evidence>
<dbReference type="Proteomes" id="UP000031366">
    <property type="component" value="Unassembled WGS sequence"/>
</dbReference>
<dbReference type="EMBL" id="AYSO01000014">
    <property type="protein sequence ID" value="KIE47680.1"/>
    <property type="molecule type" value="Genomic_DNA"/>
</dbReference>
<reference evidence="1 2" key="1">
    <citation type="journal article" date="2015" name="Infect. Genet. Evol.">
        <title>Genomic sequences of six botulinum neurotoxin-producing strains representing three clostridial species illustrate the mobility and diversity of botulinum neurotoxin genes.</title>
        <authorList>
            <person name="Smith T.J."/>
            <person name="Hill K.K."/>
            <person name="Xie G."/>
            <person name="Foley B.T."/>
            <person name="Williamson C.H."/>
            <person name="Foster J.T."/>
            <person name="Johnson S.L."/>
            <person name="Chertkov O."/>
            <person name="Teshima H."/>
            <person name="Gibbons H.S."/>
            <person name="Johnsky L.A."/>
            <person name="Karavis M.A."/>
            <person name="Smith L.A."/>
        </authorList>
    </citation>
    <scope>NUCLEOTIDE SEQUENCE [LARGE SCALE GENOMIC DNA]</scope>
    <source>
        <strain evidence="1 2">CDC 2741</strain>
    </source>
</reference>
<protein>
    <submittedName>
        <fullName evidence="1">Uncharacterized protein</fullName>
    </submittedName>
</protein>
<evidence type="ECO:0000313" key="2">
    <source>
        <dbReference type="Proteomes" id="UP000031366"/>
    </source>
</evidence>
<sequence>MKEYFNYKDSKEYLDCTTQNNSSTFKTETALGSIYITEPFILSFQPGGKYIQIPFNAFLPESNNVNITLPTIAIVQEGIYEIQLNMIVLFPSIDEITLLALFAGPLNGTISINGSPITEGTFFFGQLATKSPIRLPFLKSIITKLNTGDRIEILVTNFVAEEIIIEKSNLSVVQIS</sequence>
<comment type="caution">
    <text evidence="1">The sequence shown here is derived from an EMBL/GenBank/DDBJ whole genome shotgun (WGS) entry which is preliminary data.</text>
</comment>
<accession>A0A0C1UK68</accession>
<proteinExistence type="predicted"/>
<keyword evidence="2" id="KW-1185">Reference proteome</keyword>